<protein>
    <recommendedName>
        <fullName evidence="11">Acyltransferase</fullName>
        <ecNumber evidence="11">2.3.1.-</ecNumber>
    </recommendedName>
</protein>
<evidence type="ECO:0000256" key="11">
    <source>
        <dbReference type="RuleBase" id="RU367023"/>
    </source>
</evidence>
<evidence type="ECO:0000256" key="7">
    <source>
        <dbReference type="ARBA" id="ARBA00022989"/>
    </source>
</evidence>
<dbReference type="GO" id="GO:0003846">
    <property type="term" value="F:2-acylglycerol O-acyltransferase activity"/>
    <property type="evidence" value="ECO:0007669"/>
    <property type="project" value="TreeGrafter"/>
</dbReference>
<keyword evidence="5 11" id="KW-0812">Transmembrane</keyword>
<keyword evidence="4 11" id="KW-0808">Transferase</keyword>
<feature type="transmembrane region" description="Helical" evidence="11">
    <location>
        <begin position="48"/>
        <end position="69"/>
    </location>
</feature>
<dbReference type="Ensembl" id="ENSCSRT00000013864.1">
    <property type="protein sequence ID" value="ENSCSRP00000013319.1"/>
    <property type="gene ID" value="ENSCSRG00000009077.1"/>
</dbReference>
<dbReference type="GO" id="GO:0005789">
    <property type="term" value="C:endoplasmic reticulum membrane"/>
    <property type="evidence" value="ECO:0007669"/>
    <property type="project" value="UniProtKB-SubCell"/>
</dbReference>
<evidence type="ECO:0000313" key="14">
    <source>
        <dbReference type="Proteomes" id="UP000694403"/>
    </source>
</evidence>
<proteinExistence type="inferred from homology"/>
<evidence type="ECO:0000256" key="8">
    <source>
        <dbReference type="ARBA" id="ARBA00023098"/>
    </source>
</evidence>
<dbReference type="GO" id="GO:0006651">
    <property type="term" value="P:diacylglycerol biosynthetic process"/>
    <property type="evidence" value="ECO:0007669"/>
    <property type="project" value="TreeGrafter"/>
</dbReference>
<keyword evidence="8" id="KW-0443">Lipid metabolism</keyword>
<evidence type="ECO:0000256" key="3">
    <source>
        <dbReference type="ARBA" id="ARBA00022516"/>
    </source>
</evidence>
<evidence type="ECO:0000256" key="5">
    <source>
        <dbReference type="ARBA" id="ARBA00022692"/>
    </source>
</evidence>
<keyword evidence="14" id="KW-1185">Reference proteome</keyword>
<accession>A0A8C3SGI6</accession>
<reference evidence="13" key="2">
    <citation type="submission" date="2025-09" db="UniProtKB">
        <authorList>
            <consortium name="Ensembl"/>
        </authorList>
    </citation>
    <scope>IDENTIFICATION</scope>
</reference>
<dbReference type="GO" id="GO:0004144">
    <property type="term" value="F:diacylglycerol O-acyltransferase activity"/>
    <property type="evidence" value="ECO:0007669"/>
    <property type="project" value="TreeGrafter"/>
</dbReference>
<dbReference type="GO" id="GO:0019432">
    <property type="term" value="P:triglyceride biosynthetic process"/>
    <property type="evidence" value="ECO:0007669"/>
    <property type="project" value="TreeGrafter"/>
</dbReference>
<evidence type="ECO:0000313" key="13">
    <source>
        <dbReference type="Ensembl" id="ENSCSRP00000013319.1"/>
    </source>
</evidence>
<keyword evidence="9 11" id="KW-0472">Membrane</keyword>
<comment type="similarity">
    <text evidence="2 11">Belongs to the diacylglycerol acyltransferase family.</text>
</comment>
<comment type="subcellular location">
    <subcellularLocation>
        <location evidence="1 11">Endoplasmic reticulum membrane</location>
        <topology evidence="1 11">Multi-pass membrane protein</topology>
    </subcellularLocation>
</comment>
<name>A0A8C3SGI6_CHESE</name>
<sequence length="389" mass="44069">MHLSEHLPCSSQSLGPAQPPMVGSHVAWGPEKDPKIGTVPIKSGHLVILVRGATALEAMIFLSKFFHLLTPAKPGLPTDCLVFISAQCCIALFIGLFFTRFWLVSVLYATWWLLDWDTPSKGGRRIHCIRNSVIWRHMRNYFPVTLVKTTELDPSKNYVVGFHPHGVMVAGAFLNFCTEATGFSQLFPGLTPHMMMLTLWFRVPFFRDYLLSGGLVPSDKDTAAYVLRRWGGGNVLAIAVGGAQEALDARPGAFTLLLKNRKGFVRLAMEHGAPLVPVFSFGENELFDQVDNPKGSWLRRMQHRLQQIMGISLPLFHARGVFQYSFGLLPYRRPIFTVVGKPIKVEKKHNPSQEEVDRLHQMYIEELCKLFEEHKTKYNVPEDRHLEFI</sequence>
<reference evidence="13" key="1">
    <citation type="submission" date="2025-08" db="UniProtKB">
        <authorList>
            <consortium name="Ensembl"/>
        </authorList>
    </citation>
    <scope>IDENTIFICATION</scope>
</reference>
<keyword evidence="10" id="KW-0012">Acyltransferase</keyword>
<evidence type="ECO:0000256" key="10">
    <source>
        <dbReference type="ARBA" id="ARBA00023315"/>
    </source>
</evidence>
<evidence type="ECO:0000256" key="6">
    <source>
        <dbReference type="ARBA" id="ARBA00022824"/>
    </source>
</evidence>
<dbReference type="PANTHER" id="PTHR12317">
    <property type="entry name" value="DIACYLGLYCEROL O-ACYLTRANSFERASE"/>
    <property type="match status" value="1"/>
</dbReference>
<keyword evidence="6 11" id="KW-0256">Endoplasmic reticulum</keyword>
<evidence type="ECO:0000256" key="9">
    <source>
        <dbReference type="ARBA" id="ARBA00023136"/>
    </source>
</evidence>
<dbReference type="EC" id="2.3.1.-" evidence="11"/>
<evidence type="ECO:0000256" key="4">
    <source>
        <dbReference type="ARBA" id="ARBA00022679"/>
    </source>
</evidence>
<feature type="region of interest" description="Disordered" evidence="12">
    <location>
        <begin position="1"/>
        <end position="22"/>
    </location>
</feature>
<evidence type="ECO:0000256" key="12">
    <source>
        <dbReference type="SAM" id="MobiDB-lite"/>
    </source>
</evidence>
<dbReference type="AlphaFoldDB" id="A0A8C3SGI6"/>
<dbReference type="PANTHER" id="PTHR12317:SF74">
    <property type="entry name" value="2-ACYLGLYCEROL O-ACYLTRANSFERASE 2"/>
    <property type="match status" value="1"/>
</dbReference>
<dbReference type="CDD" id="cd07987">
    <property type="entry name" value="LPLAT_MGAT-like"/>
    <property type="match status" value="1"/>
</dbReference>
<organism evidence="13 14">
    <name type="scientific">Chelydra serpentina</name>
    <name type="common">Snapping turtle</name>
    <name type="synonym">Testudo serpentina</name>
    <dbReference type="NCBI Taxonomy" id="8475"/>
    <lineage>
        <taxon>Eukaryota</taxon>
        <taxon>Metazoa</taxon>
        <taxon>Chordata</taxon>
        <taxon>Craniata</taxon>
        <taxon>Vertebrata</taxon>
        <taxon>Euteleostomi</taxon>
        <taxon>Archelosauria</taxon>
        <taxon>Testudinata</taxon>
        <taxon>Testudines</taxon>
        <taxon>Cryptodira</taxon>
        <taxon>Durocryptodira</taxon>
        <taxon>Americhelydia</taxon>
        <taxon>Chelydroidea</taxon>
        <taxon>Chelydridae</taxon>
        <taxon>Chelydra</taxon>
    </lineage>
</organism>
<keyword evidence="3" id="KW-0444">Lipid biosynthesis</keyword>
<evidence type="ECO:0000256" key="1">
    <source>
        <dbReference type="ARBA" id="ARBA00004477"/>
    </source>
</evidence>
<dbReference type="InterPro" id="IPR007130">
    <property type="entry name" value="DAGAT"/>
</dbReference>
<evidence type="ECO:0000256" key="2">
    <source>
        <dbReference type="ARBA" id="ARBA00005420"/>
    </source>
</evidence>
<dbReference type="Pfam" id="PF03982">
    <property type="entry name" value="DAGAT"/>
    <property type="match status" value="1"/>
</dbReference>
<dbReference type="Proteomes" id="UP000694403">
    <property type="component" value="Unplaced"/>
</dbReference>
<keyword evidence="7 11" id="KW-1133">Transmembrane helix</keyword>
<feature type="transmembrane region" description="Helical" evidence="11">
    <location>
        <begin position="81"/>
        <end position="114"/>
    </location>
</feature>